<dbReference type="Gene3D" id="3.40.50.1820">
    <property type="entry name" value="alpha/beta hydrolase"/>
    <property type="match status" value="1"/>
</dbReference>
<evidence type="ECO:0000256" key="4">
    <source>
        <dbReference type="ARBA" id="ARBA00032829"/>
    </source>
</evidence>
<evidence type="ECO:0000313" key="7">
    <source>
        <dbReference type="Proteomes" id="UP001140453"/>
    </source>
</evidence>
<accession>A0A9W9CUB8</accession>
<evidence type="ECO:0000256" key="2">
    <source>
        <dbReference type="ARBA" id="ARBA00022729"/>
    </source>
</evidence>
<dbReference type="PANTHER" id="PTHR42776">
    <property type="entry name" value="SERINE PEPTIDASE S9 FAMILY MEMBER"/>
    <property type="match status" value="1"/>
</dbReference>
<dbReference type="GO" id="GO:0004252">
    <property type="term" value="F:serine-type endopeptidase activity"/>
    <property type="evidence" value="ECO:0007669"/>
    <property type="project" value="TreeGrafter"/>
</dbReference>
<evidence type="ECO:0000313" key="6">
    <source>
        <dbReference type="EMBL" id="KAJ4388549.1"/>
    </source>
</evidence>
<dbReference type="OrthoDB" id="416344at2759"/>
<keyword evidence="2" id="KW-0732">Signal</keyword>
<name>A0A9W9CUB8_9PEZI</name>
<dbReference type="PANTHER" id="PTHR42776:SF13">
    <property type="entry name" value="DIPEPTIDYL-PEPTIDASE 5"/>
    <property type="match status" value="1"/>
</dbReference>
<dbReference type="GO" id="GO:0006508">
    <property type="term" value="P:proteolysis"/>
    <property type="evidence" value="ECO:0007669"/>
    <property type="project" value="InterPro"/>
</dbReference>
<evidence type="ECO:0000256" key="1">
    <source>
        <dbReference type="ARBA" id="ARBA00010040"/>
    </source>
</evidence>
<evidence type="ECO:0000259" key="5">
    <source>
        <dbReference type="Pfam" id="PF00326"/>
    </source>
</evidence>
<organism evidence="6 7">
    <name type="scientific">Gnomoniopsis smithogilvyi</name>
    <dbReference type="NCBI Taxonomy" id="1191159"/>
    <lineage>
        <taxon>Eukaryota</taxon>
        <taxon>Fungi</taxon>
        <taxon>Dikarya</taxon>
        <taxon>Ascomycota</taxon>
        <taxon>Pezizomycotina</taxon>
        <taxon>Sordariomycetes</taxon>
        <taxon>Sordariomycetidae</taxon>
        <taxon>Diaporthales</taxon>
        <taxon>Gnomoniaceae</taxon>
        <taxon>Gnomoniopsis</taxon>
    </lineage>
</organism>
<reference evidence="6" key="1">
    <citation type="submission" date="2022-10" db="EMBL/GenBank/DDBJ databases">
        <title>Tapping the CABI collections for fungal endophytes: first genome assemblies for Collariella, Neodidymelliopsis, Ascochyta clinopodiicola, Didymella pomorum, Didymosphaeria variabile, Neocosmospora piperis and Neocucurbitaria cava.</title>
        <authorList>
            <person name="Hill R."/>
        </authorList>
    </citation>
    <scope>NUCLEOTIDE SEQUENCE</scope>
    <source>
        <strain evidence="6">IMI 355082</strain>
    </source>
</reference>
<dbReference type="EMBL" id="JAPEVB010000004">
    <property type="protein sequence ID" value="KAJ4388549.1"/>
    <property type="molecule type" value="Genomic_DNA"/>
</dbReference>
<keyword evidence="7" id="KW-1185">Reference proteome</keyword>
<dbReference type="InterPro" id="IPR029058">
    <property type="entry name" value="AB_hydrolase_fold"/>
</dbReference>
<comment type="similarity">
    <text evidence="1">Belongs to the peptidase S9C family.</text>
</comment>
<gene>
    <name evidence="6" type="ORF">N0V93_006007</name>
</gene>
<evidence type="ECO:0000256" key="3">
    <source>
        <dbReference type="ARBA" id="ARBA00022801"/>
    </source>
</evidence>
<keyword evidence="3" id="KW-0378">Hydrolase</keyword>
<proteinExistence type="inferred from homology"/>
<dbReference type="SUPFAM" id="SSF53474">
    <property type="entry name" value="alpha/beta-Hydrolases"/>
    <property type="match status" value="1"/>
</dbReference>
<dbReference type="Pfam" id="PF00326">
    <property type="entry name" value="Peptidase_S9"/>
    <property type="match status" value="1"/>
</dbReference>
<dbReference type="Proteomes" id="UP001140453">
    <property type="component" value="Unassembled WGS sequence"/>
</dbReference>
<dbReference type="AlphaFoldDB" id="A0A9W9CUB8"/>
<comment type="caution">
    <text evidence="6">The sequence shown here is derived from an EMBL/GenBank/DDBJ whole genome shotgun (WGS) entry which is preliminary data.</text>
</comment>
<sequence>MRIQSQTRSSLVTLAYMATKSGIPTQKHAGSGLLYIDMPVRMLCAYADEETPTTGVFLTRLEEKTPGNWVLEADPPRDLLQGSELSFPSWLAFDNSYELSPHGLYVSAVGPCFDVSRTFSGELYFVPFDTNGSPVAKTRLGLSGWTGMPHSVSVSKDCVLFLQSQRWDTTFDHDTIFLVDNDNGDRPAEAVPVRLYLDDARDVEWKPLVLSVQWSSETSKSSRTVHIVVEERGKKEAWQVRLTPSAPEDLFVGFLGFATHQLLQDGCISSMAAFSNNEGAHVLTTRSTFDTPCITELVSMPTHNSSGKPQVRLLDKVLFNESTATHQNITVPSSCATYTIQAFLHKPTGTAPQGEKHPVVLLIHGGPSDAWRNNWTRNWNPHLWTAAGFAVVTPNLSGSTGFGLPFALSVHQNWGGRPLADIVSVLDHLTANADTYGVDVDRVVAAGPSFGGFLINFLAGHPALARRFRALIVHGGIFHTQNLLAADVPVVFAADFGGLPWEREAVEVWRHWDPAALVGEWTTPVLFTHGNIDYRVPVTEALAAFHAARLRGVPTELLIFPDEAHQIVKSGNIIQWQTKLLEWSLRWTASVSYSP</sequence>
<dbReference type="InterPro" id="IPR001375">
    <property type="entry name" value="Peptidase_S9_cat"/>
</dbReference>
<feature type="domain" description="Peptidase S9 prolyl oligopeptidase catalytic" evidence="5">
    <location>
        <begin position="377"/>
        <end position="588"/>
    </location>
</feature>
<protein>
    <recommendedName>
        <fullName evidence="4">Dipeptidyl-peptidase V</fullName>
    </recommendedName>
</protein>